<organism evidence="8 9">
    <name type="scientific">Campylobacter novaezeelandiae</name>
    <dbReference type="NCBI Taxonomy" id="2267891"/>
    <lineage>
        <taxon>Bacteria</taxon>
        <taxon>Pseudomonadati</taxon>
        <taxon>Campylobacterota</taxon>
        <taxon>Epsilonproteobacteria</taxon>
        <taxon>Campylobacterales</taxon>
        <taxon>Campylobacteraceae</taxon>
        <taxon>Campylobacter</taxon>
    </lineage>
</organism>
<keyword evidence="7" id="KW-1003">Cell membrane</keyword>
<dbReference type="SUPFAM" id="SSF47928">
    <property type="entry name" value="N-terminal domain of the delta subunit of the F1F0-ATP synthase"/>
    <property type="match status" value="1"/>
</dbReference>
<protein>
    <recommendedName>
        <fullName evidence="7">ATP synthase subunit delta</fullName>
    </recommendedName>
    <alternativeName>
        <fullName evidence="7">ATP synthase F(1) sector subunit delta</fullName>
    </alternativeName>
    <alternativeName>
        <fullName evidence="7">F-type ATPase subunit delta</fullName>
        <shortName evidence="7">F-ATPase subunit delta</shortName>
    </alternativeName>
</protein>
<keyword evidence="2 7" id="KW-0813">Transport</keyword>
<keyword evidence="4 7" id="KW-0406">Ion transport</keyword>
<dbReference type="Gene3D" id="1.10.520.20">
    <property type="entry name" value="N-terminal domain of the delta subunit of the F1F0-ATP synthase"/>
    <property type="match status" value="1"/>
</dbReference>
<reference evidence="8 9" key="1">
    <citation type="submission" date="2018-07" db="EMBL/GenBank/DDBJ databases">
        <title>Campylobacter zealandensis sp. nov., isolated from birds and water in New Zealand.</title>
        <authorList>
            <person name="Wilkinson D.A."/>
            <person name="Biggs P.J."/>
            <person name="French N.P."/>
            <person name="Midwinter A.C."/>
        </authorList>
    </citation>
    <scope>NUCLEOTIDE SEQUENCE [LARGE SCALE GENOMIC DNA]</scope>
    <source>
        <strain evidence="8 9">B423b</strain>
    </source>
</reference>
<proteinExistence type="inferred from homology"/>
<dbReference type="GO" id="GO:0046933">
    <property type="term" value="F:proton-transporting ATP synthase activity, rotational mechanism"/>
    <property type="evidence" value="ECO:0007669"/>
    <property type="project" value="UniProtKB-UniRule"/>
</dbReference>
<evidence type="ECO:0000256" key="5">
    <source>
        <dbReference type="ARBA" id="ARBA00023136"/>
    </source>
</evidence>
<evidence type="ECO:0000256" key="2">
    <source>
        <dbReference type="ARBA" id="ARBA00022448"/>
    </source>
</evidence>
<dbReference type="PANTHER" id="PTHR11910">
    <property type="entry name" value="ATP SYNTHASE DELTA CHAIN"/>
    <property type="match status" value="1"/>
</dbReference>
<keyword evidence="9" id="KW-1185">Reference proteome</keyword>
<evidence type="ECO:0000256" key="6">
    <source>
        <dbReference type="ARBA" id="ARBA00023310"/>
    </source>
</evidence>
<dbReference type="InterPro" id="IPR000711">
    <property type="entry name" value="ATPase_OSCP/dsu"/>
</dbReference>
<dbReference type="GO" id="GO:0005886">
    <property type="term" value="C:plasma membrane"/>
    <property type="evidence" value="ECO:0007669"/>
    <property type="project" value="UniProtKB-SubCell"/>
</dbReference>
<keyword evidence="3 7" id="KW-0375">Hydrogen ion transport</keyword>
<dbReference type="Proteomes" id="UP000292583">
    <property type="component" value="Unassembled WGS sequence"/>
</dbReference>
<evidence type="ECO:0000256" key="4">
    <source>
        <dbReference type="ARBA" id="ARBA00023065"/>
    </source>
</evidence>
<keyword evidence="6 7" id="KW-0066">ATP synthesis</keyword>
<dbReference type="OrthoDB" id="5339308at2"/>
<dbReference type="GO" id="GO:0045259">
    <property type="term" value="C:proton-transporting ATP synthase complex"/>
    <property type="evidence" value="ECO:0007669"/>
    <property type="project" value="UniProtKB-KW"/>
</dbReference>
<evidence type="ECO:0000256" key="1">
    <source>
        <dbReference type="ARBA" id="ARBA00004370"/>
    </source>
</evidence>
<dbReference type="NCBIfam" id="NF006291">
    <property type="entry name" value="PRK08474.1"/>
    <property type="match status" value="1"/>
</dbReference>
<sequence>MADKLVARKYAKAILSRKDFETFYKNLCIIRQAFYAPHFINILQNTQIHKEKKVELILSFIEQKNPYFENFIKLLAHNSRLSFIPEIIEELQQQICFQNNTYKGVVYSKKILDTEILKKIEEQLKSKLQVQIKLENKIIDSNEVKIDIEDLNYEISFSMKTFQNKISELILKTI</sequence>
<comment type="similarity">
    <text evidence="7">Belongs to the ATPase delta chain family.</text>
</comment>
<evidence type="ECO:0000313" key="9">
    <source>
        <dbReference type="Proteomes" id="UP000292583"/>
    </source>
</evidence>
<dbReference type="InterPro" id="IPR026015">
    <property type="entry name" value="ATP_synth_OSCP/delta_N_sf"/>
</dbReference>
<dbReference type="RefSeq" id="WP_131164031.1">
    <property type="nucleotide sequence ID" value="NZ_CP076657.1"/>
</dbReference>
<dbReference type="AlphaFoldDB" id="A0A4Q9JVP8"/>
<comment type="subcellular location">
    <subcellularLocation>
        <location evidence="7">Cell membrane</location>
        <topology evidence="7">Peripheral membrane protein</topology>
    </subcellularLocation>
    <subcellularLocation>
        <location evidence="1">Membrane</location>
    </subcellularLocation>
</comment>
<keyword evidence="7" id="KW-0139">CF(1)</keyword>
<comment type="function">
    <text evidence="7">This protein is part of the stalk that links CF(0) to CF(1). It either transmits conformational changes from CF(0) to CF(1) or is implicated in proton conduction.</text>
</comment>
<evidence type="ECO:0000256" key="7">
    <source>
        <dbReference type="HAMAP-Rule" id="MF_01416"/>
    </source>
</evidence>
<dbReference type="EMBL" id="QPGR01000002">
    <property type="protein sequence ID" value="TBR81975.1"/>
    <property type="molecule type" value="Genomic_DNA"/>
</dbReference>
<name>A0A4Q9JVP8_9BACT</name>
<evidence type="ECO:0000256" key="3">
    <source>
        <dbReference type="ARBA" id="ARBA00022781"/>
    </source>
</evidence>
<comment type="function">
    <text evidence="7">F(1)F(0) ATP synthase produces ATP from ADP in the presence of a proton or sodium gradient. F-type ATPases consist of two structural domains, F(1) containing the extramembraneous catalytic core and F(0) containing the membrane proton channel, linked together by a central stalk and a peripheral stalk. During catalysis, ATP synthesis in the catalytic domain of F(1) is coupled via a rotary mechanism of the central stalk subunits to proton translocation.</text>
</comment>
<gene>
    <name evidence="7" type="primary">atpH</name>
    <name evidence="8" type="ORF">DU473_01450</name>
</gene>
<dbReference type="Pfam" id="PF00213">
    <property type="entry name" value="OSCP"/>
    <property type="match status" value="1"/>
</dbReference>
<accession>A0A4Q9JVP8</accession>
<dbReference type="PRINTS" id="PR00125">
    <property type="entry name" value="ATPASEDELTA"/>
</dbReference>
<comment type="caution">
    <text evidence="8">The sequence shown here is derived from an EMBL/GenBank/DDBJ whole genome shotgun (WGS) entry which is preliminary data.</text>
</comment>
<dbReference type="HAMAP" id="MF_01416">
    <property type="entry name" value="ATP_synth_delta_bact"/>
    <property type="match status" value="1"/>
</dbReference>
<evidence type="ECO:0000313" key="8">
    <source>
        <dbReference type="EMBL" id="TBR81975.1"/>
    </source>
</evidence>
<keyword evidence="5 7" id="KW-0472">Membrane</keyword>